<protein>
    <recommendedName>
        <fullName evidence="2">DUF6268 domain-containing protein</fullName>
    </recommendedName>
</protein>
<proteinExistence type="predicted"/>
<sequence>MSLSKAYKNVLILFTLLLCSTLQAQLSNLARLEYSFIPKKNSEDSYSRFRGFFNIPIEISEDDYLVFGAEYNNVAIDLEDHYPFNRSLINQVHVIDATIGYTFKHNEKWRFGAKVTPRIASTLKSKITGSDFFINGGVYAINDKTKDETAKKPNRLIIGLTYNSTSGLPFPLPFVSYFRKLNSHWAYTLGVPKANIEYYFNEKNVLQSFISLDGYYAHVQDKITVNNQVVENVSLRVIVLGLGYEYYFTKHFAFYMYSGYTLDQKNILRNKDKDKVFTLDDVNTLYLRTGLKYKI</sequence>
<accession>A0ABP7H5X1</accession>
<feature type="domain" description="DUF6268" evidence="2">
    <location>
        <begin position="80"/>
        <end position="294"/>
    </location>
</feature>
<dbReference type="EMBL" id="BAABBI010000001">
    <property type="protein sequence ID" value="GAA3782503.1"/>
    <property type="molecule type" value="Genomic_DNA"/>
</dbReference>
<name>A0ABP7H5X1_9FLAO</name>
<keyword evidence="1" id="KW-0732">Signal</keyword>
<comment type="caution">
    <text evidence="3">The sequence shown here is derived from an EMBL/GenBank/DDBJ whole genome shotgun (WGS) entry which is preliminary data.</text>
</comment>
<dbReference type="RefSeq" id="WP_344728630.1">
    <property type="nucleotide sequence ID" value="NZ_BAABBI010000001.1"/>
</dbReference>
<evidence type="ECO:0000256" key="1">
    <source>
        <dbReference type="SAM" id="SignalP"/>
    </source>
</evidence>
<feature type="signal peptide" evidence="1">
    <location>
        <begin position="1"/>
        <end position="24"/>
    </location>
</feature>
<dbReference type="Pfam" id="PF19783">
    <property type="entry name" value="DUF6268"/>
    <property type="match status" value="1"/>
</dbReference>
<feature type="chain" id="PRO_5047161766" description="DUF6268 domain-containing protein" evidence="1">
    <location>
        <begin position="25"/>
        <end position="295"/>
    </location>
</feature>
<dbReference type="Proteomes" id="UP001501456">
    <property type="component" value="Unassembled WGS sequence"/>
</dbReference>
<organism evidence="3 4">
    <name type="scientific">Corallibacter vietnamensis</name>
    <dbReference type="NCBI Taxonomy" id="904130"/>
    <lineage>
        <taxon>Bacteria</taxon>
        <taxon>Pseudomonadati</taxon>
        <taxon>Bacteroidota</taxon>
        <taxon>Flavobacteriia</taxon>
        <taxon>Flavobacteriales</taxon>
        <taxon>Flavobacteriaceae</taxon>
        <taxon>Corallibacter</taxon>
    </lineage>
</organism>
<keyword evidence="4" id="KW-1185">Reference proteome</keyword>
<dbReference type="SUPFAM" id="SSF56935">
    <property type="entry name" value="Porins"/>
    <property type="match status" value="1"/>
</dbReference>
<dbReference type="InterPro" id="IPR046235">
    <property type="entry name" value="DUF6268"/>
</dbReference>
<reference evidence="4" key="1">
    <citation type="journal article" date="2019" name="Int. J. Syst. Evol. Microbiol.">
        <title>The Global Catalogue of Microorganisms (GCM) 10K type strain sequencing project: providing services to taxonomists for standard genome sequencing and annotation.</title>
        <authorList>
            <consortium name="The Broad Institute Genomics Platform"/>
            <consortium name="The Broad Institute Genome Sequencing Center for Infectious Disease"/>
            <person name="Wu L."/>
            <person name="Ma J."/>
        </authorList>
    </citation>
    <scope>NUCLEOTIDE SEQUENCE [LARGE SCALE GENOMIC DNA]</scope>
    <source>
        <strain evidence="4">JCM 17525</strain>
    </source>
</reference>
<evidence type="ECO:0000259" key="2">
    <source>
        <dbReference type="Pfam" id="PF19783"/>
    </source>
</evidence>
<evidence type="ECO:0000313" key="4">
    <source>
        <dbReference type="Proteomes" id="UP001501456"/>
    </source>
</evidence>
<evidence type="ECO:0000313" key="3">
    <source>
        <dbReference type="EMBL" id="GAA3782503.1"/>
    </source>
</evidence>
<gene>
    <name evidence="3" type="ORF">GCM10022271_13510</name>
</gene>